<evidence type="ECO:0008006" key="3">
    <source>
        <dbReference type="Google" id="ProtNLM"/>
    </source>
</evidence>
<reference evidence="2" key="1">
    <citation type="journal article" date="2019" name="Int. J. Syst. Evol. Microbiol.">
        <title>The Global Catalogue of Microorganisms (GCM) 10K type strain sequencing project: providing services to taxonomists for standard genome sequencing and annotation.</title>
        <authorList>
            <consortium name="The Broad Institute Genomics Platform"/>
            <consortium name="The Broad Institute Genome Sequencing Center for Infectious Disease"/>
            <person name="Wu L."/>
            <person name="Ma J."/>
        </authorList>
    </citation>
    <scope>NUCLEOTIDE SEQUENCE [LARGE SCALE GENOMIC DNA]</scope>
    <source>
        <strain evidence="2">JCM 30846</strain>
    </source>
</reference>
<evidence type="ECO:0000313" key="2">
    <source>
        <dbReference type="Proteomes" id="UP001499884"/>
    </source>
</evidence>
<accession>A0ABP7F145</accession>
<dbReference type="Proteomes" id="UP001499884">
    <property type="component" value="Unassembled WGS sequence"/>
</dbReference>
<keyword evidence="2" id="KW-1185">Reference proteome</keyword>
<comment type="caution">
    <text evidence="1">The sequence shown here is derived from an EMBL/GenBank/DDBJ whole genome shotgun (WGS) entry which is preliminary data.</text>
</comment>
<evidence type="ECO:0000313" key="1">
    <source>
        <dbReference type="EMBL" id="GAA3727457.1"/>
    </source>
</evidence>
<gene>
    <name evidence="1" type="ORF">GCM10023082_26780</name>
</gene>
<protein>
    <recommendedName>
        <fullName evidence="3">Transposase</fullName>
    </recommendedName>
</protein>
<name>A0ABP7F145_9ACTN</name>
<proteinExistence type="predicted"/>
<sequence length="69" mass="8091">MARHHWIITLQWHDAEGQHTKTLDGTWNANPSDTRQDIYRHALRWSTERLDAERADPAVLLFDTAPDQL</sequence>
<dbReference type="RefSeq" id="WP_345645791.1">
    <property type="nucleotide sequence ID" value="NZ_BAABEP010000014.1"/>
</dbReference>
<organism evidence="1 2">
    <name type="scientific">Streptomyces tremellae</name>
    <dbReference type="NCBI Taxonomy" id="1124239"/>
    <lineage>
        <taxon>Bacteria</taxon>
        <taxon>Bacillati</taxon>
        <taxon>Actinomycetota</taxon>
        <taxon>Actinomycetes</taxon>
        <taxon>Kitasatosporales</taxon>
        <taxon>Streptomycetaceae</taxon>
        <taxon>Streptomyces</taxon>
    </lineage>
</organism>
<dbReference type="EMBL" id="BAABEP010000014">
    <property type="protein sequence ID" value="GAA3727457.1"/>
    <property type="molecule type" value="Genomic_DNA"/>
</dbReference>